<reference evidence="2 3" key="1">
    <citation type="journal article" date="2002" name="Proc. Natl. Acad. Sci. U.S.A.">
        <title>The complete genome sequence of Chlorobium tepidum TLS, a photosynthetic, anaerobic, green-sulfur bacterium.</title>
        <authorList>
            <person name="Eisen J.A."/>
            <person name="Nelson K.E."/>
            <person name="Paulsen I.T."/>
            <person name="Heidelberg J.F."/>
            <person name="Wu M."/>
            <person name="Dodson R.J."/>
            <person name="Deboy R."/>
            <person name="Gwinn M.L."/>
            <person name="Nelson W.C."/>
            <person name="Haft D.H."/>
            <person name="Hickey E.K."/>
            <person name="Peterson J.D."/>
            <person name="Durkin A.S."/>
            <person name="Kolonay J.L."/>
            <person name="Yang F."/>
            <person name="Holt I."/>
            <person name="Umayam L.A."/>
            <person name="Mason T."/>
            <person name="Brenner M."/>
            <person name="Shea T.P."/>
            <person name="Parksey D."/>
            <person name="Nierman W.C."/>
            <person name="Feldblyum T.V."/>
            <person name="Hansen C.L."/>
            <person name="Craven M.B."/>
            <person name="Radune D."/>
            <person name="Vamathevan J."/>
            <person name="Khouri H."/>
            <person name="White O."/>
            <person name="Gruber T.M."/>
            <person name="Ketchum K.A."/>
            <person name="Venter J.C."/>
            <person name="Tettelin H."/>
            <person name="Bryant D.A."/>
            <person name="Fraser C.M."/>
        </authorList>
    </citation>
    <scope>NUCLEOTIDE SEQUENCE [LARGE SCALE GENOMIC DNA]</scope>
    <source>
        <strain evidence="3">ATCC 49652 / DSM 12025 / NBRC 103806 / TLS</strain>
    </source>
</reference>
<dbReference type="KEGG" id="cte:CT1949"/>
<dbReference type="HOGENOM" id="CLU_007383_6_1_10"/>
<proteinExistence type="predicted"/>
<evidence type="ECO:0000313" key="3">
    <source>
        <dbReference type="Proteomes" id="UP000001007"/>
    </source>
</evidence>
<dbReference type="eggNOG" id="COG0451">
    <property type="taxonomic scope" value="Bacteria"/>
</dbReference>
<dbReference type="PANTHER" id="PTHR48079">
    <property type="entry name" value="PROTEIN YEEZ"/>
    <property type="match status" value="1"/>
</dbReference>
<dbReference type="OrthoDB" id="1490291at2"/>
<sequence length="335" mass="35959">MFMDGVILVTGSTGFIGSRMVDALVGQGRRVRVLLRPESRSTLSAGYREGVEEVCAAYGDPEALGRAVSGVASIIHLAGVTKAVDEAGFAEGNVRPVENLLEAVKRHNPGLGRFLLVSSLAAMGPASSPSPGVMESDRPRPVSAYGRSKLLGEAVARRHAGSVPLTIVRPPAVYGPGDRDILEVFTMMKNGYLLSAGPGRRQRFSMIHVDELIRGILLALDSENAAGQDYFITSPRGYAWDEVIAAARPVLGFRRLLRLNLPKPLVFGLGAVLGGVAKLTGCPALINKDKANELVQDFWVCSPEKAERELGFTASIPLETGVPETLVWYRQQGWL</sequence>
<evidence type="ECO:0000313" key="2">
    <source>
        <dbReference type="EMBL" id="AAM73168.1"/>
    </source>
</evidence>
<dbReference type="EMBL" id="AE006470">
    <property type="protein sequence ID" value="AAM73168.1"/>
    <property type="molecule type" value="Genomic_DNA"/>
</dbReference>
<dbReference type="AlphaFoldDB" id="Q8KB45"/>
<dbReference type="SUPFAM" id="SSF51735">
    <property type="entry name" value="NAD(P)-binding Rossmann-fold domains"/>
    <property type="match status" value="1"/>
</dbReference>
<dbReference type="Gene3D" id="3.40.50.720">
    <property type="entry name" value="NAD(P)-binding Rossmann-like Domain"/>
    <property type="match status" value="1"/>
</dbReference>
<gene>
    <name evidence="2" type="ordered locus">CT1949</name>
</gene>
<evidence type="ECO:0000259" key="1">
    <source>
        <dbReference type="SMART" id="SM00822"/>
    </source>
</evidence>
<feature type="domain" description="Ketoreductase" evidence="1">
    <location>
        <begin position="5"/>
        <end position="148"/>
    </location>
</feature>
<dbReference type="GO" id="GO:0005737">
    <property type="term" value="C:cytoplasm"/>
    <property type="evidence" value="ECO:0007669"/>
    <property type="project" value="TreeGrafter"/>
</dbReference>
<keyword evidence="3" id="KW-1185">Reference proteome</keyword>
<protein>
    <submittedName>
        <fullName evidence="2">NAD-dependent epimerase/dehydratase family protein/3-beta hydroxysteroid dehydrogenase/isomerase family protein</fullName>
    </submittedName>
</protein>
<dbReference type="Proteomes" id="UP000001007">
    <property type="component" value="Chromosome"/>
</dbReference>
<dbReference type="Pfam" id="PF01370">
    <property type="entry name" value="Epimerase"/>
    <property type="match status" value="1"/>
</dbReference>
<dbReference type="STRING" id="194439.CT1949"/>
<dbReference type="InterPro" id="IPR051783">
    <property type="entry name" value="NAD(P)-dependent_oxidoreduct"/>
</dbReference>
<dbReference type="PANTHER" id="PTHR48079:SF6">
    <property type="entry name" value="NAD(P)-BINDING DOMAIN-CONTAINING PROTEIN-RELATED"/>
    <property type="match status" value="1"/>
</dbReference>
<dbReference type="InterPro" id="IPR057326">
    <property type="entry name" value="KR_dom"/>
</dbReference>
<dbReference type="PATRIC" id="fig|194439.7.peg.1766"/>
<name>Q8KB45_CHLTE</name>
<accession>Q8KB45</accession>
<dbReference type="SMART" id="SM00822">
    <property type="entry name" value="PKS_KR"/>
    <property type="match status" value="1"/>
</dbReference>
<dbReference type="GO" id="GO:0004029">
    <property type="term" value="F:aldehyde dehydrogenase (NAD+) activity"/>
    <property type="evidence" value="ECO:0007669"/>
    <property type="project" value="TreeGrafter"/>
</dbReference>
<dbReference type="InterPro" id="IPR001509">
    <property type="entry name" value="Epimerase_deHydtase"/>
</dbReference>
<dbReference type="DNASU" id="1008254"/>
<dbReference type="InterPro" id="IPR036291">
    <property type="entry name" value="NAD(P)-bd_dom_sf"/>
</dbReference>
<organism evidence="2 3">
    <name type="scientific">Chlorobaculum tepidum (strain ATCC 49652 / DSM 12025 / NBRC 103806 / TLS)</name>
    <name type="common">Chlorobium tepidum</name>
    <dbReference type="NCBI Taxonomy" id="194439"/>
    <lineage>
        <taxon>Bacteria</taxon>
        <taxon>Pseudomonadati</taxon>
        <taxon>Chlorobiota</taxon>
        <taxon>Chlorobiia</taxon>
        <taxon>Chlorobiales</taxon>
        <taxon>Chlorobiaceae</taxon>
        <taxon>Chlorobaculum</taxon>
    </lineage>
</organism>
<dbReference type="EnsemblBacteria" id="AAM73168">
    <property type="protein sequence ID" value="AAM73168"/>
    <property type="gene ID" value="CT1949"/>
</dbReference>